<name>A0A2X0V684_9GAMM</name>
<dbReference type="InterPro" id="IPR004838">
    <property type="entry name" value="NHTrfase_class1_PyrdxlP-BS"/>
</dbReference>
<dbReference type="InterPro" id="IPR004839">
    <property type="entry name" value="Aminotransferase_I/II_large"/>
</dbReference>
<keyword evidence="10" id="KW-1185">Reference proteome</keyword>
<proteinExistence type="inferred from homology"/>
<evidence type="ECO:0000256" key="3">
    <source>
        <dbReference type="ARBA" id="ARBA00011738"/>
    </source>
</evidence>
<gene>
    <name evidence="9" type="primary">aspC</name>
    <name evidence="9" type="ORF">NCTC13093_02146</name>
</gene>
<dbReference type="NCBIfam" id="NF006719">
    <property type="entry name" value="PRK09257.1"/>
    <property type="match status" value="1"/>
</dbReference>
<dbReference type="EC" id="2.6.1.-" evidence="7"/>
<evidence type="ECO:0000256" key="1">
    <source>
        <dbReference type="ARBA" id="ARBA00001933"/>
    </source>
</evidence>
<evidence type="ECO:0000256" key="2">
    <source>
        <dbReference type="ARBA" id="ARBA00007441"/>
    </source>
</evidence>
<evidence type="ECO:0000256" key="6">
    <source>
        <dbReference type="ARBA" id="ARBA00022898"/>
    </source>
</evidence>
<protein>
    <recommendedName>
        <fullName evidence="7">Aminotransferase</fullName>
        <ecNumber evidence="7">2.6.1.-</ecNumber>
    </recommendedName>
</protein>
<keyword evidence="4 7" id="KW-0032">Aminotransferase</keyword>
<dbReference type="PANTHER" id="PTHR11879:SF22">
    <property type="entry name" value="ASPARTATE AMINOTRANSFERASE, MITOCHONDRIAL"/>
    <property type="match status" value="1"/>
</dbReference>
<accession>A0A2X0V684</accession>
<keyword evidence="6" id="KW-0663">Pyridoxal phosphate</keyword>
<organism evidence="9 10">
    <name type="scientific">Anaerobiospirillum thomasii</name>
    <dbReference type="NCBI Taxonomy" id="179995"/>
    <lineage>
        <taxon>Bacteria</taxon>
        <taxon>Pseudomonadati</taxon>
        <taxon>Pseudomonadota</taxon>
        <taxon>Gammaproteobacteria</taxon>
        <taxon>Aeromonadales</taxon>
        <taxon>Succinivibrionaceae</taxon>
        <taxon>Anaerobiospirillum</taxon>
    </lineage>
</organism>
<dbReference type="Pfam" id="PF00155">
    <property type="entry name" value="Aminotran_1_2"/>
    <property type="match status" value="1"/>
</dbReference>
<dbReference type="InterPro" id="IPR015422">
    <property type="entry name" value="PyrdxlP-dep_Trfase_small"/>
</dbReference>
<keyword evidence="5 7" id="KW-0808">Transferase</keyword>
<dbReference type="FunFam" id="3.90.1150.10:FF:000001">
    <property type="entry name" value="Aspartate aminotransferase"/>
    <property type="match status" value="1"/>
</dbReference>
<dbReference type="SUPFAM" id="SSF53383">
    <property type="entry name" value="PLP-dependent transferases"/>
    <property type="match status" value="1"/>
</dbReference>
<dbReference type="GO" id="GO:0004838">
    <property type="term" value="F:L-tyrosine-2-oxoglutarate transaminase activity"/>
    <property type="evidence" value="ECO:0007669"/>
    <property type="project" value="TreeGrafter"/>
</dbReference>
<dbReference type="InterPro" id="IPR015424">
    <property type="entry name" value="PyrdxlP-dep_Trfase"/>
</dbReference>
<dbReference type="GO" id="GO:0042802">
    <property type="term" value="F:identical protein binding"/>
    <property type="evidence" value="ECO:0007669"/>
    <property type="project" value="TreeGrafter"/>
</dbReference>
<dbReference type="AlphaFoldDB" id="A0A2X0V684"/>
<dbReference type="RefSeq" id="WP_113744766.1">
    <property type="nucleotide sequence ID" value="NZ_UAPU01000005.1"/>
</dbReference>
<dbReference type="InterPro" id="IPR015421">
    <property type="entry name" value="PyrdxlP-dep_Trfase_major"/>
</dbReference>
<dbReference type="Gene3D" id="3.90.1150.10">
    <property type="entry name" value="Aspartate Aminotransferase, domain 1"/>
    <property type="match status" value="1"/>
</dbReference>
<dbReference type="OrthoDB" id="9766445at2"/>
<reference evidence="9 10" key="1">
    <citation type="submission" date="2018-06" db="EMBL/GenBank/DDBJ databases">
        <authorList>
            <consortium name="Pathogen Informatics"/>
            <person name="Doyle S."/>
        </authorList>
    </citation>
    <scope>NUCLEOTIDE SEQUENCE [LARGE SCALE GENOMIC DNA]</scope>
    <source>
        <strain evidence="9 10">NCTC13093</strain>
    </source>
</reference>
<evidence type="ECO:0000259" key="8">
    <source>
        <dbReference type="Pfam" id="PF00155"/>
    </source>
</evidence>
<evidence type="ECO:0000313" key="10">
    <source>
        <dbReference type="Proteomes" id="UP000250086"/>
    </source>
</evidence>
<dbReference type="EMBL" id="UAPV01000001">
    <property type="protein sequence ID" value="SPT70728.1"/>
    <property type="molecule type" value="Genomic_DNA"/>
</dbReference>
<dbReference type="GO" id="GO:0030170">
    <property type="term" value="F:pyridoxal phosphate binding"/>
    <property type="evidence" value="ECO:0007669"/>
    <property type="project" value="InterPro"/>
</dbReference>
<dbReference type="GO" id="GO:0005829">
    <property type="term" value="C:cytosol"/>
    <property type="evidence" value="ECO:0007669"/>
    <property type="project" value="TreeGrafter"/>
</dbReference>
<dbReference type="PANTHER" id="PTHR11879">
    <property type="entry name" value="ASPARTATE AMINOTRANSFERASE"/>
    <property type="match status" value="1"/>
</dbReference>
<evidence type="ECO:0000256" key="7">
    <source>
        <dbReference type="RuleBase" id="RU000481"/>
    </source>
</evidence>
<dbReference type="CDD" id="cd00609">
    <property type="entry name" value="AAT_like"/>
    <property type="match status" value="1"/>
</dbReference>
<comment type="cofactor">
    <cofactor evidence="1 7">
        <name>pyridoxal 5'-phosphate</name>
        <dbReference type="ChEBI" id="CHEBI:597326"/>
    </cofactor>
</comment>
<dbReference type="Gene3D" id="3.40.640.10">
    <property type="entry name" value="Type I PLP-dependent aspartate aminotransferase-like (Major domain)"/>
    <property type="match status" value="1"/>
</dbReference>
<dbReference type="PROSITE" id="PS00105">
    <property type="entry name" value="AA_TRANSFER_CLASS_1"/>
    <property type="match status" value="1"/>
</dbReference>
<comment type="similarity">
    <text evidence="2 7">Belongs to the class-I pyridoxal-phosphate-dependent aminotransferase family.</text>
</comment>
<dbReference type="GO" id="GO:0033585">
    <property type="term" value="P:L-phenylalanine biosynthetic process from chorismate via phenylpyruvate"/>
    <property type="evidence" value="ECO:0007669"/>
    <property type="project" value="TreeGrafter"/>
</dbReference>
<feature type="domain" description="Aminotransferase class I/classII large" evidence="8">
    <location>
        <begin position="28"/>
        <end position="392"/>
    </location>
</feature>
<dbReference type="InterPro" id="IPR000796">
    <property type="entry name" value="Asp_trans"/>
</dbReference>
<evidence type="ECO:0000256" key="4">
    <source>
        <dbReference type="ARBA" id="ARBA00022576"/>
    </source>
</evidence>
<evidence type="ECO:0000313" key="9">
    <source>
        <dbReference type="EMBL" id="SPT70728.1"/>
    </source>
</evidence>
<comment type="subunit">
    <text evidence="3">Homodimer.</text>
</comment>
<dbReference type="Proteomes" id="UP000250086">
    <property type="component" value="Unassembled WGS sequence"/>
</dbReference>
<dbReference type="FunFam" id="3.40.640.10:FF:000015">
    <property type="entry name" value="Aspartate aminotransferase"/>
    <property type="match status" value="1"/>
</dbReference>
<dbReference type="PRINTS" id="PR00799">
    <property type="entry name" value="TRANSAMINASE"/>
</dbReference>
<sequence length="399" mass="43577">MFFDRIEAAPADPILGLTDAFRNDPNPEKINLGVGVYQDDAGKTPVLSCVKDAEKFILDNEQSKSYLPITGLLEFGVLTRALIFGTSSEFVAGGRAVTCHCPGGTGALRIGADFIKQQNVASTIWISDPTWANHYQIATAAGLKYERYPYYDRVTHGLAFEKMLETLDQAQEGDVVLLHACCHNPTGIDPTAEQWEALAQFMAQKKLLPFIDFAYQGFGKGIEEDAIGIRTIAKHCKEFIIASSYSKNLGLYNERVGALTVVSADAETAERVNSQVKIAVRTAISNPPAHGEKIVTTILGNDDLRKKWVEELAAMRGRIHEMRQMLADKLSAAGAGDFSFITEQNGMFSFSGLNKEQVEKLKQNFGIYIVGSGRICVAGINTSNIDKLVSAITAVIKND</sequence>
<evidence type="ECO:0000256" key="5">
    <source>
        <dbReference type="ARBA" id="ARBA00022679"/>
    </source>
</evidence>